<name>A0ABW4Q290_9MICO</name>
<keyword evidence="2" id="KW-1133">Transmembrane helix</keyword>
<evidence type="ECO:0000313" key="3">
    <source>
        <dbReference type="EMBL" id="MFD1836614.1"/>
    </source>
</evidence>
<dbReference type="RefSeq" id="WP_343906551.1">
    <property type="nucleotide sequence ID" value="NZ_BAAAIS010000006.1"/>
</dbReference>
<evidence type="ECO:0000256" key="2">
    <source>
        <dbReference type="SAM" id="Phobius"/>
    </source>
</evidence>
<feature type="transmembrane region" description="Helical" evidence="2">
    <location>
        <begin position="31"/>
        <end position="54"/>
    </location>
</feature>
<feature type="transmembrane region" description="Helical" evidence="2">
    <location>
        <begin position="225"/>
        <end position="245"/>
    </location>
</feature>
<proteinExistence type="predicted"/>
<feature type="transmembrane region" description="Helical" evidence="2">
    <location>
        <begin position="166"/>
        <end position="185"/>
    </location>
</feature>
<feature type="transmembrane region" description="Helical" evidence="2">
    <location>
        <begin position="197"/>
        <end position="219"/>
    </location>
</feature>
<keyword evidence="2" id="KW-0812">Transmembrane</keyword>
<organism evidence="3 4">
    <name type="scientific">Brachybacterium rhamnosum</name>
    <dbReference type="NCBI Taxonomy" id="173361"/>
    <lineage>
        <taxon>Bacteria</taxon>
        <taxon>Bacillati</taxon>
        <taxon>Actinomycetota</taxon>
        <taxon>Actinomycetes</taxon>
        <taxon>Micrococcales</taxon>
        <taxon>Dermabacteraceae</taxon>
        <taxon>Brachybacterium</taxon>
    </lineage>
</organism>
<dbReference type="Proteomes" id="UP001597280">
    <property type="component" value="Unassembled WGS sequence"/>
</dbReference>
<protein>
    <submittedName>
        <fullName evidence="3">ABC transporter permease</fullName>
    </submittedName>
</protein>
<keyword evidence="4" id="KW-1185">Reference proteome</keyword>
<feature type="transmembrane region" description="Helical" evidence="2">
    <location>
        <begin position="315"/>
        <end position="334"/>
    </location>
</feature>
<comment type="caution">
    <text evidence="3">The sequence shown here is derived from an EMBL/GenBank/DDBJ whole genome shotgun (WGS) entry which is preliminary data.</text>
</comment>
<sequence length="352" mass="35021">MSASTQTPTDTTDTTEPAAAERPASAVGLRLVGVVLGLVGAVCLMVLAFLAPAINAGPHDLPIAVSGPEQAVTAVTSALDAADPDAFDVTVHDSTASVEDAVHGRDAVGGISIEADGSVTITTAGGAGTPYAALLGSVGEGLTAQGMTVTTHDVAPLTEDDPNGTGLSALAMPLAFGGMISAVLLSTVLKGRPVLRIVGAVLASLAVGFAVVAILQFGFGSVDGSYVRTSLALALGTSAISLFVLGMESLFGFPGLGIGGALMMFVGNPLSGMATGWQWLPSPWGFIGQLLPIGASGTLVRSAAFFDGQGAGMEIIVLSCWAVGGAGLLGLSVLRSRRRTHRAAVAAHPHAA</sequence>
<gene>
    <name evidence="3" type="ORF">ACFSDA_16260</name>
</gene>
<accession>A0ABW4Q290</accession>
<keyword evidence="2" id="KW-0472">Membrane</keyword>
<evidence type="ECO:0000313" key="4">
    <source>
        <dbReference type="Proteomes" id="UP001597280"/>
    </source>
</evidence>
<evidence type="ECO:0000256" key="1">
    <source>
        <dbReference type="SAM" id="MobiDB-lite"/>
    </source>
</evidence>
<dbReference type="EMBL" id="JBHUFL010000011">
    <property type="protein sequence ID" value="MFD1836614.1"/>
    <property type="molecule type" value="Genomic_DNA"/>
</dbReference>
<feature type="region of interest" description="Disordered" evidence="1">
    <location>
        <begin position="1"/>
        <end position="23"/>
    </location>
</feature>
<reference evidence="4" key="1">
    <citation type="journal article" date="2019" name="Int. J. Syst. Evol. Microbiol.">
        <title>The Global Catalogue of Microorganisms (GCM) 10K type strain sequencing project: providing services to taxonomists for standard genome sequencing and annotation.</title>
        <authorList>
            <consortium name="The Broad Institute Genomics Platform"/>
            <consortium name="The Broad Institute Genome Sequencing Center for Infectious Disease"/>
            <person name="Wu L."/>
            <person name="Ma J."/>
        </authorList>
    </citation>
    <scope>NUCLEOTIDE SEQUENCE [LARGE SCALE GENOMIC DNA]</scope>
    <source>
        <strain evidence="4">JCM 11650</strain>
    </source>
</reference>
<feature type="transmembrane region" description="Helical" evidence="2">
    <location>
        <begin position="257"/>
        <end position="280"/>
    </location>
</feature>